<evidence type="ECO:0000313" key="2">
    <source>
        <dbReference type="EMBL" id="TNN68568.1"/>
    </source>
</evidence>
<feature type="transmembrane region" description="Helical" evidence="1">
    <location>
        <begin position="132"/>
        <end position="149"/>
    </location>
</feature>
<reference evidence="2 3" key="1">
    <citation type="submission" date="2019-03" db="EMBL/GenBank/DDBJ databases">
        <title>First draft genome of Liparis tanakae, snailfish: a comprehensive survey of snailfish specific genes.</title>
        <authorList>
            <person name="Kim W."/>
            <person name="Song I."/>
            <person name="Jeong J.-H."/>
            <person name="Kim D."/>
            <person name="Kim S."/>
            <person name="Ryu S."/>
            <person name="Song J.Y."/>
            <person name="Lee S.K."/>
        </authorList>
    </citation>
    <scope>NUCLEOTIDE SEQUENCE [LARGE SCALE GENOMIC DNA]</scope>
    <source>
        <tissue evidence="2">Muscle</tissue>
    </source>
</reference>
<sequence>MLSIANSCNAPRAPRGYLRAAATLPPLDSPRFTGSMCTSLRRVAACAECQGKGNLKSTALLEGVSRNLQNCWFVSVCWEICEGRTSGVQSCAVENDCGLLFPLNKHHFTHQCESGPGGRHSVNPSRFLEGRVGLAGVYIINFIFIVKFIRQLAKTKSIPATRGKELLFYFHNPLDGNKQRP</sequence>
<dbReference type="EMBL" id="SRLO01000188">
    <property type="protein sequence ID" value="TNN68568.1"/>
    <property type="molecule type" value="Genomic_DNA"/>
</dbReference>
<keyword evidence="3" id="KW-1185">Reference proteome</keyword>
<accession>A0A4Z2HS39</accession>
<evidence type="ECO:0000313" key="3">
    <source>
        <dbReference type="Proteomes" id="UP000314294"/>
    </source>
</evidence>
<keyword evidence="1" id="KW-0472">Membrane</keyword>
<protein>
    <submittedName>
        <fullName evidence="2">Uncharacterized protein</fullName>
    </submittedName>
</protein>
<proteinExistence type="predicted"/>
<evidence type="ECO:0000256" key="1">
    <source>
        <dbReference type="SAM" id="Phobius"/>
    </source>
</evidence>
<gene>
    <name evidence="2" type="ORF">EYF80_021214</name>
</gene>
<comment type="caution">
    <text evidence="2">The sequence shown here is derived from an EMBL/GenBank/DDBJ whole genome shotgun (WGS) entry which is preliminary data.</text>
</comment>
<keyword evidence="1" id="KW-1133">Transmembrane helix</keyword>
<dbReference type="AlphaFoldDB" id="A0A4Z2HS39"/>
<dbReference type="Proteomes" id="UP000314294">
    <property type="component" value="Unassembled WGS sequence"/>
</dbReference>
<name>A0A4Z2HS39_9TELE</name>
<organism evidence="2 3">
    <name type="scientific">Liparis tanakae</name>
    <name type="common">Tanaka's snailfish</name>
    <dbReference type="NCBI Taxonomy" id="230148"/>
    <lineage>
        <taxon>Eukaryota</taxon>
        <taxon>Metazoa</taxon>
        <taxon>Chordata</taxon>
        <taxon>Craniata</taxon>
        <taxon>Vertebrata</taxon>
        <taxon>Euteleostomi</taxon>
        <taxon>Actinopterygii</taxon>
        <taxon>Neopterygii</taxon>
        <taxon>Teleostei</taxon>
        <taxon>Neoteleostei</taxon>
        <taxon>Acanthomorphata</taxon>
        <taxon>Eupercaria</taxon>
        <taxon>Perciformes</taxon>
        <taxon>Cottioidei</taxon>
        <taxon>Cottales</taxon>
        <taxon>Liparidae</taxon>
        <taxon>Liparis</taxon>
    </lineage>
</organism>
<keyword evidence="1" id="KW-0812">Transmembrane</keyword>